<keyword evidence="6 10" id="KW-1133">Transmembrane helix</keyword>
<comment type="caution">
    <text evidence="10">Lacks conserved residue(s) required for the propagation of feature annotation.</text>
</comment>
<keyword evidence="10" id="KW-0333">Golgi apparatus</keyword>
<feature type="compositionally biased region" description="Polar residues" evidence="11">
    <location>
        <begin position="31"/>
        <end position="41"/>
    </location>
</feature>
<dbReference type="OrthoDB" id="2192830at2759"/>
<keyword evidence="8 10" id="KW-0443">Lipid metabolism</keyword>
<keyword evidence="10" id="KW-0746">Sphingolipid metabolism</keyword>
<dbReference type="GO" id="GO:0097036">
    <property type="term" value="P:regulation of plasma membrane sterol distribution"/>
    <property type="evidence" value="ECO:0007669"/>
    <property type="project" value="UniProtKB-UniRule"/>
</dbReference>
<dbReference type="GO" id="GO:0006665">
    <property type="term" value="P:sphingolipid metabolic process"/>
    <property type="evidence" value="ECO:0007669"/>
    <property type="project" value="UniProtKB-UniRule"/>
</dbReference>
<evidence type="ECO:0000256" key="3">
    <source>
        <dbReference type="ARBA" id="ARBA00022448"/>
    </source>
</evidence>
<proteinExistence type="inferred from homology"/>
<comment type="similarity">
    <text evidence="2 10">Belongs to the ARV1 family.</text>
</comment>
<evidence type="ECO:0000256" key="8">
    <source>
        <dbReference type="ARBA" id="ARBA00023098"/>
    </source>
</evidence>
<dbReference type="AlphaFoldDB" id="A0A5M8Q0M6"/>
<keyword evidence="3 10" id="KW-0813">Transport</keyword>
<dbReference type="PANTHER" id="PTHR14467">
    <property type="entry name" value="ARV1"/>
    <property type="match status" value="1"/>
</dbReference>
<evidence type="ECO:0000256" key="11">
    <source>
        <dbReference type="SAM" id="MobiDB-lite"/>
    </source>
</evidence>
<dbReference type="PANTHER" id="PTHR14467:SF0">
    <property type="entry name" value="PROTEIN ARV1"/>
    <property type="match status" value="1"/>
</dbReference>
<dbReference type="GO" id="GO:0032541">
    <property type="term" value="C:cortical endoplasmic reticulum"/>
    <property type="evidence" value="ECO:0007669"/>
    <property type="project" value="TreeGrafter"/>
</dbReference>
<evidence type="ECO:0000256" key="4">
    <source>
        <dbReference type="ARBA" id="ARBA00022692"/>
    </source>
</evidence>
<comment type="function">
    <text evidence="10">Mediator of sterol homeostasis involved in sterol uptake, trafficking and distribution into membranes.</text>
</comment>
<protein>
    <recommendedName>
        <fullName evidence="10">Protein ARV</fullName>
    </recommendedName>
</protein>
<evidence type="ECO:0000256" key="7">
    <source>
        <dbReference type="ARBA" id="ARBA00023055"/>
    </source>
</evidence>
<organism evidence="12 13">
    <name type="scientific">Lasallia pustulata</name>
    <dbReference type="NCBI Taxonomy" id="136370"/>
    <lineage>
        <taxon>Eukaryota</taxon>
        <taxon>Fungi</taxon>
        <taxon>Dikarya</taxon>
        <taxon>Ascomycota</taxon>
        <taxon>Pezizomycotina</taxon>
        <taxon>Lecanoromycetes</taxon>
        <taxon>OSLEUM clade</taxon>
        <taxon>Umbilicariomycetidae</taxon>
        <taxon>Umbilicariales</taxon>
        <taxon>Umbilicariaceae</taxon>
        <taxon>Lasallia</taxon>
    </lineage>
</organism>
<gene>
    <name evidence="12" type="ORF">FRX48_01642</name>
</gene>
<evidence type="ECO:0000256" key="10">
    <source>
        <dbReference type="RuleBase" id="RU368065"/>
    </source>
</evidence>
<dbReference type="GO" id="GO:0000139">
    <property type="term" value="C:Golgi membrane"/>
    <property type="evidence" value="ECO:0007669"/>
    <property type="project" value="UniProtKB-SubCell"/>
</dbReference>
<dbReference type="GO" id="GO:0016125">
    <property type="term" value="P:sterol metabolic process"/>
    <property type="evidence" value="ECO:0007669"/>
    <property type="project" value="UniProtKB-UniRule"/>
</dbReference>
<evidence type="ECO:0000313" key="13">
    <source>
        <dbReference type="Proteomes" id="UP000324767"/>
    </source>
</evidence>
<keyword evidence="9 10" id="KW-0472">Membrane</keyword>
<dbReference type="Proteomes" id="UP000324767">
    <property type="component" value="Unassembled WGS sequence"/>
</dbReference>
<evidence type="ECO:0000256" key="6">
    <source>
        <dbReference type="ARBA" id="ARBA00022989"/>
    </source>
</evidence>
<dbReference type="GO" id="GO:0032366">
    <property type="term" value="P:intracellular sterol transport"/>
    <property type="evidence" value="ECO:0007669"/>
    <property type="project" value="UniProtKB-UniRule"/>
</dbReference>
<evidence type="ECO:0000313" key="12">
    <source>
        <dbReference type="EMBL" id="KAA6414892.1"/>
    </source>
</evidence>
<keyword evidence="7 10" id="KW-0445">Lipid transport</keyword>
<accession>A0A5M8Q0M6</accession>
<keyword evidence="4 10" id="KW-0812">Transmembrane</keyword>
<feature type="compositionally biased region" description="Low complexity" evidence="11">
    <location>
        <begin position="42"/>
        <end position="54"/>
    </location>
</feature>
<evidence type="ECO:0000256" key="1">
    <source>
        <dbReference type="ARBA" id="ARBA00004477"/>
    </source>
</evidence>
<sequence length="288" mass="30918">MPICIECHYPVPQLYHVLHSNSANASHPSSTGYNSPNNGKNGATVTGTTSLSGGTVRGEKAVGGAGWGAGKRTEKGKKGSAVVGGDVRLTQCPRCKRRRHLLFNRLGREDDEFDPSIPRLGTLLLLFDVYLTWSRIESLPAHLTARSPIPSLPILLQYAFYLLLCTLTTLSQHLTIRSLAPYLPLPNTPPGTNGKRASCPNALSTALFVSSSMKLFPILMVVWKYDDTNLNVKTGVDWAVAIQNIEAVRILLGCGYVYAAILVGAGALARWVVGRIVLGAVGLGDVGR</sequence>
<dbReference type="EMBL" id="VXIT01000002">
    <property type="protein sequence ID" value="KAA6414892.1"/>
    <property type="molecule type" value="Genomic_DNA"/>
</dbReference>
<dbReference type="GO" id="GO:0005789">
    <property type="term" value="C:endoplasmic reticulum membrane"/>
    <property type="evidence" value="ECO:0007669"/>
    <property type="project" value="UniProtKB-SubCell"/>
</dbReference>
<evidence type="ECO:0000256" key="9">
    <source>
        <dbReference type="ARBA" id="ARBA00023136"/>
    </source>
</evidence>
<dbReference type="InterPro" id="IPR007290">
    <property type="entry name" value="Arv1"/>
</dbReference>
<evidence type="ECO:0000256" key="5">
    <source>
        <dbReference type="ARBA" id="ARBA00022824"/>
    </source>
</evidence>
<name>A0A5M8Q0M6_9LECA</name>
<keyword evidence="5 10" id="KW-0256">Endoplasmic reticulum</keyword>
<feature type="region of interest" description="Disordered" evidence="11">
    <location>
        <begin position="23"/>
        <end position="79"/>
    </location>
</feature>
<reference evidence="12 13" key="1">
    <citation type="submission" date="2019-09" db="EMBL/GenBank/DDBJ databases">
        <title>The hologenome of the rock-dwelling lichen Lasallia pustulata.</title>
        <authorList>
            <person name="Greshake Tzovaras B."/>
            <person name="Segers F."/>
            <person name="Bicker A."/>
            <person name="Dal Grande F."/>
            <person name="Otte J."/>
            <person name="Hankeln T."/>
            <person name="Schmitt I."/>
            <person name="Ebersberger I."/>
        </authorList>
    </citation>
    <scope>NUCLEOTIDE SEQUENCE [LARGE SCALE GENOMIC DNA]</scope>
    <source>
        <strain evidence="12">A1-1</strain>
    </source>
</reference>
<evidence type="ECO:0000256" key="2">
    <source>
        <dbReference type="ARBA" id="ARBA00009187"/>
    </source>
</evidence>
<feature type="transmembrane region" description="Helical" evidence="10">
    <location>
        <begin position="250"/>
        <end position="273"/>
    </location>
</feature>
<dbReference type="Pfam" id="PF04161">
    <property type="entry name" value="Arv1"/>
    <property type="match status" value="1"/>
</dbReference>
<comment type="subcellular location">
    <subcellularLocation>
        <location evidence="1 10">Endoplasmic reticulum membrane</location>
        <topology evidence="1 10">Multi-pass membrane protein</topology>
    </subcellularLocation>
    <subcellularLocation>
        <location evidence="10">Golgi apparatus membrane</location>
        <topology evidence="10">Multi-pass membrane protein</topology>
    </subcellularLocation>
</comment>
<comment type="function">
    <text evidence="10">Regulates also the sphingolipid metabolism.</text>
</comment>
<comment type="caution">
    <text evidence="12">The sequence shown here is derived from an EMBL/GenBank/DDBJ whole genome shotgun (WGS) entry which is preliminary data.</text>
</comment>